<dbReference type="InterPro" id="IPR034660">
    <property type="entry name" value="DinB/YfiT-like"/>
</dbReference>
<dbReference type="InterPro" id="IPR024775">
    <property type="entry name" value="DinB-like"/>
</dbReference>
<dbReference type="Pfam" id="PF12867">
    <property type="entry name" value="DinB_2"/>
    <property type="match status" value="1"/>
</dbReference>
<accession>A0A399SK35</accession>
<dbReference type="Proteomes" id="UP000266005">
    <property type="component" value="Unassembled WGS sequence"/>
</dbReference>
<protein>
    <submittedName>
        <fullName evidence="3">DinB family protein</fullName>
    </submittedName>
</protein>
<dbReference type="Gene3D" id="1.20.120.450">
    <property type="entry name" value="dinb family like domain"/>
    <property type="match status" value="1"/>
</dbReference>
<proteinExistence type="predicted"/>
<organism evidence="3 4">
    <name type="scientific">Pontibacter oryzae</name>
    <dbReference type="NCBI Taxonomy" id="2304593"/>
    <lineage>
        <taxon>Bacteria</taxon>
        <taxon>Pseudomonadati</taxon>
        <taxon>Bacteroidota</taxon>
        <taxon>Cytophagia</taxon>
        <taxon>Cytophagales</taxon>
        <taxon>Hymenobacteraceae</taxon>
        <taxon>Pontibacter</taxon>
    </lineage>
</organism>
<keyword evidence="4" id="KW-1185">Reference proteome</keyword>
<dbReference type="AlphaFoldDB" id="A0A399SK35"/>
<keyword evidence="1" id="KW-0175">Coiled coil</keyword>
<sequence length="177" mass="20213">MIPKLENKYLRLEQTRNRLLDELEALTDEQLNTAAPGGKWSLNQHVAHLIMVDEVTLNSIQYKLKQPGTLKPAGFSQALKALLLKVALLSGRKYKAPAPVADVPDHSDLQDLRHNWNNARFALEDTLTALNPDQIDKCLFKHPRVGPLNVLQTLAFLQDHFDHHQKIMQQQIRDLVY</sequence>
<feature type="coiled-coil region" evidence="1">
    <location>
        <begin position="2"/>
        <end position="29"/>
    </location>
</feature>
<evidence type="ECO:0000313" key="3">
    <source>
        <dbReference type="EMBL" id="RIJ42125.1"/>
    </source>
</evidence>
<reference evidence="4" key="1">
    <citation type="submission" date="2018-08" db="EMBL/GenBank/DDBJ databases">
        <title>Mucilaginibacter sp. MYSH2.</title>
        <authorList>
            <person name="Seo T."/>
        </authorList>
    </citation>
    <scope>NUCLEOTIDE SEQUENCE [LARGE SCALE GENOMIC DNA]</scope>
    <source>
        <strain evidence="4">KIRAN</strain>
    </source>
</reference>
<dbReference type="OrthoDB" id="979115at2"/>
<evidence type="ECO:0000313" key="4">
    <source>
        <dbReference type="Proteomes" id="UP000266005"/>
    </source>
</evidence>
<dbReference type="EMBL" id="QWGE01000002">
    <property type="protein sequence ID" value="RIJ42125.1"/>
    <property type="molecule type" value="Genomic_DNA"/>
</dbReference>
<evidence type="ECO:0000259" key="2">
    <source>
        <dbReference type="Pfam" id="PF12867"/>
    </source>
</evidence>
<gene>
    <name evidence="3" type="ORF">D1627_08115</name>
</gene>
<comment type="caution">
    <text evidence="3">The sequence shown here is derived from an EMBL/GenBank/DDBJ whole genome shotgun (WGS) entry which is preliminary data.</text>
</comment>
<feature type="domain" description="DinB-like" evidence="2">
    <location>
        <begin position="11"/>
        <end position="167"/>
    </location>
</feature>
<evidence type="ECO:0000256" key="1">
    <source>
        <dbReference type="SAM" id="Coils"/>
    </source>
</evidence>
<name>A0A399SK35_9BACT</name>
<dbReference type="SUPFAM" id="SSF109854">
    <property type="entry name" value="DinB/YfiT-like putative metalloenzymes"/>
    <property type="match status" value="1"/>
</dbReference>